<feature type="compositionally biased region" description="Acidic residues" evidence="1">
    <location>
        <begin position="1235"/>
        <end position="1275"/>
    </location>
</feature>
<proteinExistence type="predicted"/>
<gene>
    <name evidence="2" type="ORF">BLNAU_22024</name>
</gene>
<protein>
    <submittedName>
        <fullName evidence="2">Uncharacterized protein</fullName>
    </submittedName>
</protein>
<dbReference type="Proteomes" id="UP001281761">
    <property type="component" value="Unassembled WGS sequence"/>
</dbReference>
<feature type="compositionally biased region" description="Gly residues" evidence="1">
    <location>
        <begin position="1225"/>
        <end position="1234"/>
    </location>
</feature>
<keyword evidence="3" id="KW-1185">Reference proteome</keyword>
<evidence type="ECO:0000313" key="2">
    <source>
        <dbReference type="EMBL" id="KAK2943050.1"/>
    </source>
</evidence>
<evidence type="ECO:0000313" key="3">
    <source>
        <dbReference type="Proteomes" id="UP001281761"/>
    </source>
</evidence>
<organism evidence="2 3">
    <name type="scientific">Blattamonas nauphoetae</name>
    <dbReference type="NCBI Taxonomy" id="2049346"/>
    <lineage>
        <taxon>Eukaryota</taxon>
        <taxon>Metamonada</taxon>
        <taxon>Preaxostyla</taxon>
        <taxon>Oxymonadida</taxon>
        <taxon>Blattamonas</taxon>
    </lineage>
</organism>
<accession>A0ABQ9WU69</accession>
<feature type="region of interest" description="Disordered" evidence="1">
    <location>
        <begin position="1224"/>
        <end position="1281"/>
    </location>
</feature>
<dbReference type="EMBL" id="JARBJD010000366">
    <property type="protein sequence ID" value="KAK2943050.1"/>
    <property type="molecule type" value="Genomic_DNA"/>
</dbReference>
<evidence type="ECO:0000256" key="1">
    <source>
        <dbReference type="SAM" id="MobiDB-lite"/>
    </source>
</evidence>
<name>A0ABQ9WU69_9EUKA</name>
<comment type="caution">
    <text evidence="2">The sequence shown here is derived from an EMBL/GenBank/DDBJ whole genome shotgun (WGS) entry which is preliminary data.</text>
</comment>
<sequence>MKRTGRMPDSFDLYYFDSNCLWEMKFEEKENVLLYSNRAGLTDSVHKPQMLEILNENEANVTKIELIAPVKNRLWSKGTKWKMGNFPQFVCESGRNSEISDIAKGMNGRLSETMKAFLEDLSSSELPQLPKLQQTESDPLSSFHLDILPLDILSSLEILHHLALQIMRPKSTLSHQIILKTLENLEGTLDFGTFSGKNKIIFLTGTTFFFDAANILHALTPQLLASPNGKDVLRVSLYAATLFSKIAMKTTKELSFDIKSSVVFVGSVATLLMAVPIASIPIEPLQFLASTYVVDLVYPSFPMILPVDYSRWELSLVSKSTNPAIIYCALREVNFRVYSLAFRDYSALSSYFAYVEEFISTEQLVEMLNKPMEETHDGWVSKMKLEIAILLAFCIHFRPHAFDSQTIAQVGALLVSNITGKDMYRLGGGINIMGIDCFKTIVKSIASFRNVELSADIEKLHNPHIVPLTTHVEPTFSSLFEALTALDNSLAISDDAISHIAQNKEITALIMSIVRESVSTPDVSAEAGLSMSILSQLFSYEPLAEAFLLNSGFHSLLCDFTLAHPNWKAEILAHNFVKMDTLFRWELAWVGGKEGGKEIVGLTRRLLRALVEGGKASSGISLFSIEYLKSLHALLRAIRRSVVSEGKTISEGKNEAMEVVREQTEMMLKTKTVDHSAFSTTSRSFFEMMSGSCGVWKVLGADELISDLSLLEIRKDILTIIRTSTIANVNLIALSCLDHLDSILSMSPTIKVDTLEAVSKAERVSLVMKSSHRPSSMSKDEKRFDFRNEVVDLLLLFRTEIESLRALFADIDKLSPLTLQFTFSRLKNCLHALCNAVSYSPPLHVNASSVKWLVDNGSLLLSAISIPTVAFELGIVLSKVFGNALTDEAADELELLGDYGKQVIECVGKLTLHSTTFNSKRILAGAGTTEELAILLHSLPRGLSRVFSREVDTEGWFQVLLSVDCVEVLVELVGFCQESINFCKKVKSGEIRLGKPNELEQMLRRVMEAMFFVNGQTAITLKPVFFAIVLHDFPIRAHDIEEIVEEMTSRIERILEIADETPILNRLRSEKKAEEKMAKLIAASKEPAELRNEWKLRTLVRGLPLISIPRSDLTNVGELLISLIAKAKNRTYVFILSDLLQTVFQNAEIEMREVTRLTQQLIPLLFTPNPLVPHLLCFFASVEIPNGPSMATLFERAVDLLDVKDEEMTQVLLVGMSTILQNAGPFGGGQVGVGEGEEGDEGGEWEEEVNEEEAEEEEEDETEDEDEDNEEESDESASFSDLQSLASMFGEEGDSDASESEDEIDFDDPIVRQLQLEHEHTSPTLAAVLPHLSPVVQNPHTITKLLSFLHSTDSLFILLSGFEVLLGIFAHVPFPREVLPLFGVIVNALGLCRRKEVGSGNGTVVAQIGMHPRNAALLISTGLVDVVCERLLHTSLVSVMGECVSFLLHLVAFSFELKQHVRALLLPSFPKLVRMSGSGRMEGLMKMLWSQLGL</sequence>
<reference evidence="2 3" key="1">
    <citation type="journal article" date="2022" name="bioRxiv">
        <title>Genomics of Preaxostyla Flagellates Illuminates Evolutionary Transitions and the Path Towards Mitochondrial Loss.</title>
        <authorList>
            <person name="Novak L.V.F."/>
            <person name="Treitli S.C."/>
            <person name="Pyrih J."/>
            <person name="Halakuc P."/>
            <person name="Pipaliya S.V."/>
            <person name="Vacek V."/>
            <person name="Brzon O."/>
            <person name="Soukal P."/>
            <person name="Eme L."/>
            <person name="Dacks J.B."/>
            <person name="Karnkowska A."/>
            <person name="Elias M."/>
            <person name="Hampl V."/>
        </authorList>
    </citation>
    <scope>NUCLEOTIDE SEQUENCE [LARGE SCALE GENOMIC DNA]</scope>
    <source>
        <strain evidence="2">NAU3</strain>
        <tissue evidence="2">Gut</tissue>
    </source>
</reference>